<evidence type="ECO:0000313" key="2">
    <source>
        <dbReference type="Proteomes" id="UP001500102"/>
    </source>
</evidence>
<keyword evidence="2" id="KW-1185">Reference proteome</keyword>
<gene>
    <name evidence="1" type="ORF">GCM10009825_28720</name>
</gene>
<accession>A0ABP5L540</accession>
<comment type="caution">
    <text evidence="1">The sequence shown here is derived from an EMBL/GenBank/DDBJ whole genome shotgun (WGS) entry which is preliminary data.</text>
</comment>
<dbReference type="Proteomes" id="UP001500102">
    <property type="component" value="Unassembled WGS sequence"/>
</dbReference>
<organism evidence="1 2">
    <name type="scientific">Arthrobacter humicola</name>
    <dbReference type="NCBI Taxonomy" id="409291"/>
    <lineage>
        <taxon>Bacteria</taxon>
        <taxon>Bacillati</taxon>
        <taxon>Actinomycetota</taxon>
        <taxon>Actinomycetes</taxon>
        <taxon>Micrococcales</taxon>
        <taxon>Micrococcaceae</taxon>
        <taxon>Arthrobacter</taxon>
    </lineage>
</organism>
<dbReference type="EMBL" id="BAAAQB010000037">
    <property type="protein sequence ID" value="GAA2140734.1"/>
    <property type="molecule type" value="Genomic_DNA"/>
</dbReference>
<proteinExistence type="predicted"/>
<evidence type="ECO:0000313" key="1">
    <source>
        <dbReference type="EMBL" id="GAA2140734.1"/>
    </source>
</evidence>
<protein>
    <submittedName>
        <fullName evidence="1">Uncharacterized protein</fullName>
    </submittedName>
</protein>
<name>A0ABP5L540_9MICC</name>
<sequence>MNVRENIRTRRIEDLVAAFKAQEVVLERQLTPLQHGAHRSIGNDDPVVHCIQQLLRTDWAGDGLNIKRKTRHLNRLRAGQYAGRCISMYYDGGGRLPETFESRHGPDQSGRASLS</sequence>
<reference evidence="2" key="1">
    <citation type="journal article" date="2019" name="Int. J. Syst. Evol. Microbiol.">
        <title>The Global Catalogue of Microorganisms (GCM) 10K type strain sequencing project: providing services to taxonomists for standard genome sequencing and annotation.</title>
        <authorList>
            <consortium name="The Broad Institute Genomics Platform"/>
            <consortium name="The Broad Institute Genome Sequencing Center for Infectious Disease"/>
            <person name="Wu L."/>
            <person name="Ma J."/>
        </authorList>
    </citation>
    <scope>NUCLEOTIDE SEQUENCE [LARGE SCALE GENOMIC DNA]</scope>
    <source>
        <strain evidence="2">JCM 15921</strain>
    </source>
</reference>